<comment type="caution">
    <text evidence="2">The sequence shown here is derived from an EMBL/GenBank/DDBJ whole genome shotgun (WGS) entry which is preliminary data.</text>
</comment>
<gene>
    <name evidence="2" type="ORF">ELQ92_02875</name>
</gene>
<dbReference type="OrthoDB" id="8526151at2"/>
<dbReference type="AlphaFoldDB" id="A0A444QF38"/>
<dbReference type="InterPro" id="IPR037401">
    <property type="entry name" value="SnoaL-like"/>
</dbReference>
<evidence type="ECO:0000259" key="1">
    <source>
        <dbReference type="Pfam" id="PF12680"/>
    </source>
</evidence>
<keyword evidence="3" id="KW-1185">Reference proteome</keyword>
<evidence type="ECO:0000313" key="2">
    <source>
        <dbReference type="EMBL" id="RWZ68193.1"/>
    </source>
</evidence>
<sequence>MTTNTNDLVITTATVTAWVDRYLTAWETNDPQDIAGLFTEDGEYHESPYETDWIGRDEIVAGWRSRWDWQQGGWSFDWEIVSIDGATAVITGVGRYTKLGDFDNQWTVTFRTPELCESFVMVNTERDGNE</sequence>
<dbReference type="InterPro" id="IPR011944">
    <property type="entry name" value="Steroid_delta5-4_isomerase"/>
</dbReference>
<dbReference type="EMBL" id="RZNC01000001">
    <property type="protein sequence ID" value="RWZ68193.1"/>
    <property type="molecule type" value="Genomic_DNA"/>
</dbReference>
<feature type="domain" description="SnoaL-like" evidence="1">
    <location>
        <begin position="19"/>
        <end position="102"/>
    </location>
</feature>
<organism evidence="2 3">
    <name type="scientific">Labedella populi</name>
    <dbReference type="NCBI Taxonomy" id="2498850"/>
    <lineage>
        <taxon>Bacteria</taxon>
        <taxon>Bacillati</taxon>
        <taxon>Actinomycetota</taxon>
        <taxon>Actinomycetes</taxon>
        <taxon>Micrococcales</taxon>
        <taxon>Microbacteriaceae</taxon>
        <taxon>Labedella</taxon>
    </lineage>
</organism>
<dbReference type="Gene3D" id="3.10.450.50">
    <property type="match status" value="1"/>
</dbReference>
<dbReference type="SUPFAM" id="SSF54427">
    <property type="entry name" value="NTF2-like"/>
    <property type="match status" value="1"/>
</dbReference>
<accession>A0A444QF38</accession>
<name>A0A444QF38_9MICO</name>
<proteinExistence type="predicted"/>
<dbReference type="Proteomes" id="UP000288603">
    <property type="component" value="Unassembled WGS sequence"/>
</dbReference>
<dbReference type="Pfam" id="PF12680">
    <property type="entry name" value="SnoaL_2"/>
    <property type="match status" value="1"/>
</dbReference>
<dbReference type="NCBIfam" id="TIGR02246">
    <property type="entry name" value="SgcJ/EcaC family oxidoreductase"/>
    <property type="match status" value="1"/>
</dbReference>
<dbReference type="InterPro" id="IPR032710">
    <property type="entry name" value="NTF2-like_dom_sf"/>
</dbReference>
<dbReference type="RefSeq" id="WP_128497461.1">
    <property type="nucleotide sequence ID" value="NZ_RZNC01000001.1"/>
</dbReference>
<protein>
    <submittedName>
        <fullName evidence="2">Nuclear transport factor 2 family protein</fullName>
    </submittedName>
</protein>
<reference evidence="2 3" key="1">
    <citation type="submission" date="2018-12" db="EMBL/GenBank/DDBJ databases">
        <authorList>
            <person name="Li F."/>
        </authorList>
    </citation>
    <scope>NUCLEOTIDE SEQUENCE [LARGE SCALE GENOMIC DNA]</scope>
    <source>
        <strain evidence="2 3">8H24J-4-2</strain>
    </source>
</reference>
<evidence type="ECO:0000313" key="3">
    <source>
        <dbReference type="Proteomes" id="UP000288603"/>
    </source>
</evidence>